<protein>
    <submittedName>
        <fullName evidence="2">Uncharacterized protein</fullName>
    </submittedName>
</protein>
<feature type="compositionally biased region" description="Low complexity" evidence="1">
    <location>
        <begin position="65"/>
        <end position="80"/>
    </location>
</feature>
<proteinExistence type="predicted"/>
<reference evidence="2" key="1">
    <citation type="submission" date="2019-03" db="EMBL/GenBank/DDBJ databases">
        <title>Genome sequencing and reference-guided assembly of Black Bengal Goat (Capra hircus).</title>
        <authorList>
            <person name="Siddiki A.Z."/>
            <person name="Baten A."/>
            <person name="Billah M."/>
            <person name="Alam M.A.U."/>
            <person name="Shawrob K.S.M."/>
            <person name="Saha S."/>
            <person name="Chowdhury M."/>
            <person name="Rahman A.H."/>
            <person name="Stear M."/>
            <person name="Miah G."/>
            <person name="Das G.B."/>
            <person name="Hossain M.M."/>
            <person name="Kumkum M."/>
            <person name="Islam M.S."/>
            <person name="Mollah A.M."/>
            <person name="Ahsan A."/>
            <person name="Tusar F."/>
            <person name="Khan M.K.I."/>
        </authorList>
    </citation>
    <scope>NUCLEOTIDE SEQUENCE [LARGE SCALE GENOMIC DNA]</scope>
</reference>
<reference evidence="2" key="2">
    <citation type="submission" date="2025-08" db="UniProtKB">
        <authorList>
            <consortium name="Ensembl"/>
        </authorList>
    </citation>
    <scope>IDENTIFICATION</scope>
</reference>
<organism evidence="2">
    <name type="scientific">Capra hircus</name>
    <name type="common">Goat</name>
    <dbReference type="NCBI Taxonomy" id="9925"/>
    <lineage>
        <taxon>Eukaryota</taxon>
        <taxon>Metazoa</taxon>
        <taxon>Chordata</taxon>
        <taxon>Craniata</taxon>
        <taxon>Vertebrata</taxon>
        <taxon>Euteleostomi</taxon>
        <taxon>Mammalia</taxon>
        <taxon>Eutheria</taxon>
        <taxon>Laurasiatheria</taxon>
        <taxon>Artiodactyla</taxon>
        <taxon>Ruminantia</taxon>
        <taxon>Pecora</taxon>
        <taxon>Bovidae</taxon>
        <taxon>Caprinae</taxon>
        <taxon>Capra</taxon>
    </lineage>
</organism>
<dbReference type="AlphaFoldDB" id="A0A8C2R5I6"/>
<feature type="compositionally biased region" description="Basic and acidic residues" evidence="1">
    <location>
        <begin position="33"/>
        <end position="63"/>
    </location>
</feature>
<name>A0A8C2R5I6_CAPHI</name>
<feature type="region of interest" description="Disordered" evidence="1">
    <location>
        <begin position="1"/>
        <end position="145"/>
    </location>
</feature>
<evidence type="ECO:0000256" key="1">
    <source>
        <dbReference type="SAM" id="MobiDB-lite"/>
    </source>
</evidence>
<evidence type="ECO:0000313" key="2">
    <source>
        <dbReference type="Ensembl" id="ENSCHIP00010023688.1"/>
    </source>
</evidence>
<sequence length="145" mass="15263">MDFSGVKKMRSLGVKENDNKSSTRPPPPTKRKGCSDEKSKDRSKEKGASKESSEKDGGGDKTLELSSSSSSVLSRPGSPSTRPSASAISSVAPRATLLPGIDRTGGGIPLPNRNHPMEKERTGKGSRSPKSTKMTWGQSGGPVRP</sequence>
<accession>A0A8C2R5I6</accession>
<dbReference type="Ensembl" id="ENSCHIT00010033573.1">
    <property type="protein sequence ID" value="ENSCHIP00010023688.1"/>
    <property type="gene ID" value="ENSCHIG00010017686.1"/>
</dbReference>
<feature type="compositionally biased region" description="Polar residues" evidence="1">
    <location>
        <begin position="128"/>
        <end position="137"/>
    </location>
</feature>